<comment type="caution">
    <text evidence="14">The sequence shown here is derived from an EMBL/GenBank/DDBJ whole genome shotgun (WGS) entry which is preliminary data.</text>
</comment>
<comment type="similarity">
    <text evidence="2 11">Belongs to the peptidase M14 family.</text>
</comment>
<evidence type="ECO:0000256" key="4">
    <source>
        <dbReference type="ARBA" id="ARBA00022670"/>
    </source>
</evidence>
<dbReference type="EMBL" id="CAJOBZ010000002">
    <property type="protein sequence ID" value="CAF4763525.1"/>
    <property type="molecule type" value="Genomic_DNA"/>
</dbReference>
<keyword evidence="8" id="KW-0862">Zinc</keyword>
<evidence type="ECO:0000256" key="8">
    <source>
        <dbReference type="ARBA" id="ARBA00022833"/>
    </source>
</evidence>
<dbReference type="SUPFAM" id="SSF54897">
    <property type="entry name" value="Protease propeptides/inhibitors"/>
    <property type="match status" value="1"/>
</dbReference>
<dbReference type="OrthoDB" id="3626597at2759"/>
<keyword evidence="9" id="KW-0482">Metalloprotease</keyword>
<feature type="signal peptide" evidence="12">
    <location>
        <begin position="1"/>
        <end position="15"/>
    </location>
</feature>
<name>A0A821M9P6_9NEOP</name>
<evidence type="ECO:0000256" key="12">
    <source>
        <dbReference type="SAM" id="SignalP"/>
    </source>
</evidence>
<sequence length="430" mass="48665">MKALVLLCLVSSIFAKHEEYKGWKSYYVAPSTTGQLESLGSMIPSLDLDFLSQASTDREGLVLVKPEHQVNFIKALESEDIQYWLHVDDVKAQLDLDDEDMETHSKSTPPKGEMAYDRYQRLEVIYAYLDRIAEQYPNLVKLETPAHSFEGRPIKYLKISSTNFEDESKSIVFIEAAIHAREWITPPVATYAIHKLVENVTNADMIEKFDWIILPVANPDGYAITHNGTRFWRKTRSTDHEDGERCPGVDGNRNFDFVWNTIGVSSDPCANTYPGRKVFSEVETRVIRDILHENLNRMVMYLSMHSYGSMVLYSWGHDGSLSNYAFAQQTTAVNMITAIQVKKLPEFPNYTAGNSKLVVGYAISGSSQDYAHYIGLPLAFTYELPGLGRGLLGFSLSARYISHVVDETWDGIVVGARRARQLYGPDPLKY</sequence>
<keyword evidence="5" id="KW-0479">Metal-binding</keyword>
<evidence type="ECO:0000256" key="5">
    <source>
        <dbReference type="ARBA" id="ARBA00022723"/>
    </source>
</evidence>
<dbReference type="SMART" id="SM00631">
    <property type="entry name" value="Zn_pept"/>
    <property type="match status" value="1"/>
</dbReference>
<evidence type="ECO:0000256" key="2">
    <source>
        <dbReference type="ARBA" id="ARBA00005988"/>
    </source>
</evidence>
<dbReference type="Gene3D" id="3.40.630.10">
    <property type="entry name" value="Zn peptidases"/>
    <property type="match status" value="1"/>
</dbReference>
<dbReference type="SUPFAM" id="SSF53187">
    <property type="entry name" value="Zn-dependent exopeptidases"/>
    <property type="match status" value="1"/>
</dbReference>
<keyword evidence="3" id="KW-0121">Carboxypeptidase</keyword>
<evidence type="ECO:0000256" key="11">
    <source>
        <dbReference type="PROSITE-ProRule" id="PRU01379"/>
    </source>
</evidence>
<gene>
    <name evidence="14" type="ORF">PMACD_LOCUS1436</name>
</gene>
<feature type="domain" description="Peptidase M14" evidence="13">
    <location>
        <begin position="118"/>
        <end position="419"/>
    </location>
</feature>
<dbReference type="PROSITE" id="PS52035">
    <property type="entry name" value="PEPTIDASE_M14"/>
    <property type="match status" value="1"/>
</dbReference>
<dbReference type="InterPro" id="IPR003146">
    <property type="entry name" value="M14A_act_pep"/>
</dbReference>
<dbReference type="Pfam" id="PF02244">
    <property type="entry name" value="Propep_M14"/>
    <property type="match status" value="1"/>
</dbReference>
<protein>
    <recommendedName>
        <fullName evidence="13">Peptidase M14 domain-containing protein</fullName>
    </recommendedName>
</protein>
<dbReference type="PANTHER" id="PTHR11705:SF140">
    <property type="entry name" value="FI02848P-RELATED"/>
    <property type="match status" value="1"/>
</dbReference>
<evidence type="ECO:0000256" key="9">
    <source>
        <dbReference type="ARBA" id="ARBA00023049"/>
    </source>
</evidence>
<feature type="active site" description="Proton donor/acceptor" evidence="11">
    <location>
        <position position="383"/>
    </location>
</feature>
<dbReference type="Proteomes" id="UP000663880">
    <property type="component" value="Unassembled WGS sequence"/>
</dbReference>
<keyword evidence="7" id="KW-0378">Hydrolase</keyword>
<comment type="cofactor">
    <cofactor evidence="1">
        <name>Zn(2+)</name>
        <dbReference type="ChEBI" id="CHEBI:29105"/>
    </cofactor>
</comment>
<dbReference type="GO" id="GO:0008270">
    <property type="term" value="F:zinc ion binding"/>
    <property type="evidence" value="ECO:0007669"/>
    <property type="project" value="InterPro"/>
</dbReference>
<dbReference type="GO" id="GO:0005615">
    <property type="term" value="C:extracellular space"/>
    <property type="evidence" value="ECO:0007669"/>
    <property type="project" value="TreeGrafter"/>
</dbReference>
<dbReference type="Pfam" id="PF00246">
    <property type="entry name" value="Peptidase_M14"/>
    <property type="match status" value="1"/>
</dbReference>
<evidence type="ECO:0000256" key="6">
    <source>
        <dbReference type="ARBA" id="ARBA00022729"/>
    </source>
</evidence>
<dbReference type="InterPro" id="IPR036990">
    <property type="entry name" value="M14A-like_propep"/>
</dbReference>
<evidence type="ECO:0000259" key="13">
    <source>
        <dbReference type="PROSITE" id="PS52035"/>
    </source>
</evidence>
<evidence type="ECO:0000256" key="3">
    <source>
        <dbReference type="ARBA" id="ARBA00022645"/>
    </source>
</evidence>
<keyword evidence="4" id="KW-0645">Protease</keyword>
<dbReference type="GO" id="GO:0006508">
    <property type="term" value="P:proteolysis"/>
    <property type="evidence" value="ECO:0007669"/>
    <property type="project" value="UniProtKB-KW"/>
</dbReference>
<keyword evidence="15" id="KW-1185">Reference proteome</keyword>
<dbReference type="PRINTS" id="PR00765">
    <property type="entry name" value="CRBOXYPTASEA"/>
</dbReference>
<keyword evidence="6 12" id="KW-0732">Signal</keyword>
<organism evidence="14 15">
    <name type="scientific">Pieris macdunnoughi</name>
    <dbReference type="NCBI Taxonomy" id="345717"/>
    <lineage>
        <taxon>Eukaryota</taxon>
        <taxon>Metazoa</taxon>
        <taxon>Ecdysozoa</taxon>
        <taxon>Arthropoda</taxon>
        <taxon>Hexapoda</taxon>
        <taxon>Insecta</taxon>
        <taxon>Pterygota</taxon>
        <taxon>Neoptera</taxon>
        <taxon>Endopterygota</taxon>
        <taxon>Lepidoptera</taxon>
        <taxon>Glossata</taxon>
        <taxon>Ditrysia</taxon>
        <taxon>Papilionoidea</taxon>
        <taxon>Pieridae</taxon>
        <taxon>Pierinae</taxon>
        <taxon>Pieris</taxon>
    </lineage>
</organism>
<keyword evidence="10" id="KW-1015">Disulfide bond</keyword>
<dbReference type="Gene3D" id="3.30.70.340">
    <property type="entry name" value="Metallocarboxypeptidase-like"/>
    <property type="match status" value="1"/>
</dbReference>
<proteinExistence type="inferred from homology"/>
<evidence type="ECO:0000313" key="15">
    <source>
        <dbReference type="Proteomes" id="UP000663880"/>
    </source>
</evidence>
<evidence type="ECO:0000256" key="10">
    <source>
        <dbReference type="ARBA" id="ARBA00023157"/>
    </source>
</evidence>
<dbReference type="GO" id="GO:0004181">
    <property type="term" value="F:metallocarboxypeptidase activity"/>
    <property type="evidence" value="ECO:0007669"/>
    <property type="project" value="InterPro"/>
</dbReference>
<dbReference type="PANTHER" id="PTHR11705">
    <property type="entry name" value="PROTEASE FAMILY M14 CARBOXYPEPTIDASE A,B"/>
    <property type="match status" value="1"/>
</dbReference>
<dbReference type="FunFam" id="3.40.630.10:FF:000084">
    <property type="entry name" value="Carboxypeptidase B2"/>
    <property type="match status" value="1"/>
</dbReference>
<dbReference type="AlphaFoldDB" id="A0A821M9P6"/>
<evidence type="ECO:0000256" key="1">
    <source>
        <dbReference type="ARBA" id="ARBA00001947"/>
    </source>
</evidence>
<accession>A0A821M9P6</accession>
<evidence type="ECO:0000256" key="7">
    <source>
        <dbReference type="ARBA" id="ARBA00022801"/>
    </source>
</evidence>
<evidence type="ECO:0000313" key="14">
    <source>
        <dbReference type="EMBL" id="CAF4763525.1"/>
    </source>
</evidence>
<feature type="chain" id="PRO_5032907150" description="Peptidase M14 domain-containing protein" evidence="12">
    <location>
        <begin position="16"/>
        <end position="430"/>
    </location>
</feature>
<dbReference type="InterPro" id="IPR000834">
    <property type="entry name" value="Peptidase_M14"/>
</dbReference>
<reference evidence="14" key="1">
    <citation type="submission" date="2021-02" db="EMBL/GenBank/DDBJ databases">
        <authorList>
            <person name="Steward A R."/>
        </authorList>
    </citation>
    <scope>NUCLEOTIDE SEQUENCE</scope>
</reference>